<dbReference type="GO" id="GO:0006465">
    <property type="term" value="P:signal peptide processing"/>
    <property type="evidence" value="ECO:0007669"/>
    <property type="project" value="InterPro"/>
</dbReference>
<dbReference type="Gene3D" id="2.10.109.10">
    <property type="entry name" value="Umud Fragment, subunit A"/>
    <property type="match status" value="1"/>
</dbReference>
<evidence type="ECO:0000256" key="2">
    <source>
        <dbReference type="ARBA" id="ARBA00011805"/>
    </source>
</evidence>
<evidence type="ECO:0000313" key="13">
    <source>
        <dbReference type="RefSeq" id="XP_014469129.1"/>
    </source>
</evidence>
<dbReference type="InterPro" id="IPR019756">
    <property type="entry name" value="Pept_S26A_signal_pept_1_Ser-AS"/>
</dbReference>
<dbReference type="SUPFAM" id="SSF51306">
    <property type="entry name" value="LexA/Signal peptidase"/>
    <property type="match status" value="1"/>
</dbReference>
<keyword evidence="7" id="KW-0472">Membrane</keyword>
<organism evidence="12 13">
    <name type="scientific">Dinoponera quadriceps</name>
    <name type="common">South American ant</name>
    <dbReference type="NCBI Taxonomy" id="609295"/>
    <lineage>
        <taxon>Eukaryota</taxon>
        <taxon>Metazoa</taxon>
        <taxon>Ecdysozoa</taxon>
        <taxon>Arthropoda</taxon>
        <taxon>Hexapoda</taxon>
        <taxon>Insecta</taxon>
        <taxon>Pterygota</taxon>
        <taxon>Neoptera</taxon>
        <taxon>Endopterygota</taxon>
        <taxon>Hymenoptera</taxon>
        <taxon>Apocrita</taxon>
        <taxon>Aculeata</taxon>
        <taxon>Formicoidea</taxon>
        <taxon>Formicidae</taxon>
        <taxon>Ponerinae</taxon>
        <taxon>Ponerini</taxon>
        <taxon>Dinoponera</taxon>
    </lineage>
</organism>
<proteinExistence type="inferred from homology"/>
<dbReference type="InterPro" id="IPR036286">
    <property type="entry name" value="LexA/Signal_pep-like_sf"/>
</dbReference>
<dbReference type="InterPro" id="IPR019533">
    <property type="entry name" value="Peptidase_S26"/>
</dbReference>
<dbReference type="AlphaFoldDB" id="A0A6P3WTZ7"/>
<evidence type="ECO:0000259" key="11">
    <source>
        <dbReference type="Pfam" id="PF10502"/>
    </source>
</evidence>
<evidence type="ECO:0000256" key="1">
    <source>
        <dbReference type="ARBA" id="ARBA00004273"/>
    </source>
</evidence>
<comment type="subunit">
    <text evidence="2">Heterodimer of 2 subunits, IMMPL1 and IMMPL2.</text>
</comment>
<dbReference type="InterPro" id="IPR000223">
    <property type="entry name" value="Pept_S26A_signal_pept_1"/>
</dbReference>
<dbReference type="NCBIfam" id="TIGR02227">
    <property type="entry name" value="sigpep_I_bact"/>
    <property type="match status" value="1"/>
</dbReference>
<evidence type="ECO:0000256" key="3">
    <source>
        <dbReference type="ARBA" id="ARBA00022670"/>
    </source>
</evidence>
<dbReference type="Pfam" id="PF10502">
    <property type="entry name" value="Peptidase_S26"/>
    <property type="match status" value="2"/>
</dbReference>
<evidence type="ECO:0000256" key="7">
    <source>
        <dbReference type="ARBA" id="ARBA00023136"/>
    </source>
</evidence>
<feature type="active site" evidence="9">
    <location>
        <position position="82"/>
    </location>
</feature>
<dbReference type="GO" id="GO:0004252">
    <property type="term" value="F:serine-type endopeptidase activity"/>
    <property type="evidence" value="ECO:0007669"/>
    <property type="project" value="InterPro"/>
</dbReference>
<feature type="active site" evidence="9">
    <location>
        <position position="39"/>
    </location>
</feature>
<comment type="subcellular location">
    <subcellularLocation>
        <location evidence="1 10">Mitochondrion inner membrane</location>
    </subcellularLocation>
</comment>
<dbReference type="EC" id="3.4.21.-" evidence="10"/>
<keyword evidence="3 10" id="KW-0645">Protease</keyword>
<reference evidence="13" key="1">
    <citation type="submission" date="2025-08" db="UniProtKB">
        <authorList>
            <consortium name="RefSeq"/>
        </authorList>
    </citation>
    <scope>IDENTIFICATION</scope>
</reference>
<comment type="similarity">
    <text evidence="8">Belongs to the peptidase S26 family. IMP1 subfamily.</text>
</comment>
<dbReference type="CDD" id="cd06530">
    <property type="entry name" value="S26_SPase_I"/>
    <property type="match status" value="1"/>
</dbReference>
<sequence>MAKLNKFFPKLLRGFVQCACVTYCVGEYIGNIIVCVGSSMEPTLYTNDVLLMEQISVRLQRLDKGDIVISKCPSNPKQYICKRIVGLPGDKIRNGLSVTTVPYGHVWLEGDNRSNSTDSRIYGPVPQGLLLGRAFCKILPFSEITLFTTKHGLDGIQYFCDIRTSLESKNYVYHVACFR</sequence>
<dbReference type="GO" id="GO:0042720">
    <property type="term" value="C:mitochondrial inner membrane peptidase complex"/>
    <property type="evidence" value="ECO:0007669"/>
    <property type="project" value="TreeGrafter"/>
</dbReference>
<dbReference type="GeneID" id="106741523"/>
<dbReference type="GO" id="GO:0006627">
    <property type="term" value="P:protein processing involved in protein targeting to mitochondrion"/>
    <property type="evidence" value="ECO:0007669"/>
    <property type="project" value="TreeGrafter"/>
</dbReference>
<dbReference type="KEGG" id="dqu:106741523"/>
<dbReference type="Proteomes" id="UP000515204">
    <property type="component" value="Unplaced"/>
</dbReference>
<keyword evidence="5 10" id="KW-0378">Hydrolase</keyword>
<evidence type="ECO:0000256" key="6">
    <source>
        <dbReference type="ARBA" id="ARBA00023128"/>
    </source>
</evidence>
<keyword evidence="4 10" id="KW-0999">Mitochondrion inner membrane</keyword>
<evidence type="ECO:0000256" key="4">
    <source>
        <dbReference type="ARBA" id="ARBA00022792"/>
    </source>
</evidence>
<keyword evidence="12" id="KW-1185">Reference proteome</keyword>
<dbReference type="PANTHER" id="PTHR12383:SF16">
    <property type="entry name" value="MITOCHONDRIAL INNER MEMBRANE PROTEASE SUBUNIT 1"/>
    <property type="match status" value="1"/>
</dbReference>
<dbReference type="PANTHER" id="PTHR12383">
    <property type="entry name" value="PROTEASE FAMILY S26 MITOCHONDRIAL INNER MEMBRANE PROTEASE-RELATED"/>
    <property type="match status" value="1"/>
</dbReference>
<feature type="domain" description="Peptidase S26" evidence="11">
    <location>
        <begin position="15"/>
        <end position="93"/>
    </location>
</feature>
<feature type="domain" description="Peptidase S26" evidence="11">
    <location>
        <begin position="99"/>
        <end position="136"/>
    </location>
</feature>
<dbReference type="PRINTS" id="PR00727">
    <property type="entry name" value="LEADERPTASE"/>
</dbReference>
<evidence type="ECO:0000256" key="9">
    <source>
        <dbReference type="PIRSR" id="PIRSR600223-1"/>
    </source>
</evidence>
<dbReference type="RefSeq" id="XP_014469129.1">
    <property type="nucleotide sequence ID" value="XM_014613643.1"/>
</dbReference>
<gene>
    <name evidence="13" type="primary">LOC106741523</name>
</gene>
<dbReference type="PROSITE" id="PS00501">
    <property type="entry name" value="SPASE_I_1"/>
    <property type="match status" value="1"/>
</dbReference>
<accession>A0A6P3WTZ7</accession>
<evidence type="ECO:0000256" key="10">
    <source>
        <dbReference type="RuleBase" id="RU362041"/>
    </source>
</evidence>
<protein>
    <recommendedName>
        <fullName evidence="10">Mitochondrial inner membrane protease subunit</fullName>
        <ecNumber evidence="10">3.4.21.-</ecNumber>
    </recommendedName>
</protein>
<evidence type="ECO:0000256" key="5">
    <source>
        <dbReference type="ARBA" id="ARBA00022801"/>
    </source>
</evidence>
<evidence type="ECO:0000313" key="12">
    <source>
        <dbReference type="Proteomes" id="UP000515204"/>
    </source>
</evidence>
<keyword evidence="6 10" id="KW-0496">Mitochondrion</keyword>
<evidence type="ECO:0000256" key="8">
    <source>
        <dbReference type="ARBA" id="ARBA00038445"/>
    </source>
</evidence>
<dbReference type="OrthoDB" id="308440at2759"/>
<name>A0A6P3WTZ7_DINQU</name>
<dbReference type="InterPro" id="IPR052064">
    <property type="entry name" value="Mito_IMP1_subunit"/>
</dbReference>